<feature type="domain" description="Mur ligase C-terminal" evidence="4">
    <location>
        <begin position="256"/>
        <end position="380"/>
    </location>
</feature>
<keyword evidence="3" id="KW-0067">ATP-binding</keyword>
<keyword evidence="1 6" id="KW-0436">Ligase</keyword>
<accession>A0A0G0Z7M5</accession>
<evidence type="ECO:0000256" key="2">
    <source>
        <dbReference type="ARBA" id="ARBA00022741"/>
    </source>
</evidence>
<gene>
    <name evidence="6" type="ORF">UU65_C0003G0083</name>
</gene>
<dbReference type="InterPro" id="IPR004101">
    <property type="entry name" value="Mur_ligase_C"/>
</dbReference>
<name>A0A0G0Z7M5_UNCC2</name>
<evidence type="ECO:0000313" key="6">
    <source>
        <dbReference type="EMBL" id="KKS09028.1"/>
    </source>
</evidence>
<dbReference type="Proteomes" id="UP000033869">
    <property type="component" value="Unassembled WGS sequence"/>
</dbReference>
<evidence type="ECO:0000256" key="1">
    <source>
        <dbReference type="ARBA" id="ARBA00022598"/>
    </source>
</evidence>
<dbReference type="EMBL" id="LCBL01000003">
    <property type="protein sequence ID" value="KKS09028.1"/>
    <property type="molecule type" value="Genomic_DNA"/>
</dbReference>
<dbReference type="GO" id="GO:0005524">
    <property type="term" value="F:ATP binding"/>
    <property type="evidence" value="ECO:0007669"/>
    <property type="project" value="UniProtKB-KW"/>
</dbReference>
<dbReference type="GO" id="GO:0016881">
    <property type="term" value="F:acid-amino acid ligase activity"/>
    <property type="evidence" value="ECO:0007669"/>
    <property type="project" value="InterPro"/>
</dbReference>
<proteinExistence type="predicted"/>
<dbReference type="InterPro" id="IPR013221">
    <property type="entry name" value="Mur_ligase_cen"/>
</dbReference>
<feature type="domain" description="Mur ligase central" evidence="5">
    <location>
        <begin position="31"/>
        <end position="233"/>
    </location>
</feature>
<reference evidence="6 7" key="1">
    <citation type="journal article" date="2015" name="Nature">
        <title>rRNA introns, odd ribosomes, and small enigmatic genomes across a large radiation of phyla.</title>
        <authorList>
            <person name="Brown C.T."/>
            <person name="Hug L.A."/>
            <person name="Thomas B.C."/>
            <person name="Sharon I."/>
            <person name="Castelle C.J."/>
            <person name="Singh A."/>
            <person name="Wilkins M.J."/>
            <person name="Williams K.H."/>
            <person name="Banfield J.F."/>
        </authorList>
    </citation>
    <scope>NUCLEOTIDE SEQUENCE [LARGE SCALE GENOMIC DNA]</scope>
</reference>
<dbReference type="PANTHER" id="PTHR43024">
    <property type="entry name" value="UDP-N-ACETYLMURAMOYL-TRIPEPTIDE--D-ALANYL-D-ALANINE LIGASE"/>
    <property type="match status" value="1"/>
</dbReference>
<comment type="caution">
    <text evidence="6">The sequence shown here is derived from an EMBL/GenBank/DDBJ whole genome shotgun (WGS) entry which is preliminary data.</text>
</comment>
<organism evidence="6 7">
    <name type="scientific">candidate division CPR2 bacterium GW2011_GWC1_41_48</name>
    <dbReference type="NCBI Taxonomy" id="1618344"/>
    <lineage>
        <taxon>Bacteria</taxon>
        <taxon>Bacteria division CPR2</taxon>
    </lineage>
</organism>
<dbReference type="Pfam" id="PF02875">
    <property type="entry name" value="Mur_ligase_C"/>
    <property type="match status" value="1"/>
</dbReference>
<dbReference type="InterPro" id="IPR036615">
    <property type="entry name" value="Mur_ligase_C_dom_sf"/>
</dbReference>
<keyword evidence="2" id="KW-0547">Nucleotide-binding</keyword>
<sequence>MKKAFKNLIQKILKRIAILIFTKQKPEIVGITGTIGKTSTREAVKHLLSKKYNVYAPSGSLNTEIGVPLAVIGTKSPDNILNIFSWLKIFALGLKRAYAEDYPKILILEMGVDRPHDMDWLISFVKPRISVVTAITPANLGFFNSVAEVEKEKLKILEATRELAIVNEDLVKIKKSSVPVLLYGKNGEVSFKDPKISVNGSRFKVVLGKKSAEFDTKTIANSSIYAILAAVAVGYKYDFSLEEMAVFFKDFRPYNGRMNPLKGINDSFIIDDSYNSSPESAKAALRTVQGFVGRKVLVLGGMNELGKFSKDAHQEIGALVCHVADILVTVGKDANDFMAEEALKSGLKPERLFKFKGAREAGKFLADQVKPGDIVLVKGSQDGIFLEEAVEQILKDKKDIKYLVRQSDFWHVAKDKFFRYLDEKSK</sequence>
<dbReference type="InterPro" id="IPR036565">
    <property type="entry name" value="Mur-like_cat_sf"/>
</dbReference>
<evidence type="ECO:0000259" key="4">
    <source>
        <dbReference type="Pfam" id="PF02875"/>
    </source>
</evidence>
<protein>
    <submittedName>
        <fullName evidence="6">UDP-N-acetylmuramoyl-tripeptide-D-alanyl-D-alanine ligase</fullName>
    </submittedName>
</protein>
<dbReference type="InterPro" id="IPR051046">
    <property type="entry name" value="MurCDEF_CellWall_CoF430Synth"/>
</dbReference>
<dbReference type="SUPFAM" id="SSF53623">
    <property type="entry name" value="MurD-like peptide ligases, catalytic domain"/>
    <property type="match status" value="1"/>
</dbReference>
<evidence type="ECO:0000313" key="7">
    <source>
        <dbReference type="Proteomes" id="UP000033869"/>
    </source>
</evidence>
<dbReference type="Pfam" id="PF08245">
    <property type="entry name" value="Mur_ligase_M"/>
    <property type="match status" value="1"/>
</dbReference>
<dbReference type="SUPFAM" id="SSF53244">
    <property type="entry name" value="MurD-like peptide ligases, peptide-binding domain"/>
    <property type="match status" value="1"/>
</dbReference>
<evidence type="ECO:0000256" key="3">
    <source>
        <dbReference type="ARBA" id="ARBA00022840"/>
    </source>
</evidence>
<dbReference type="Gene3D" id="3.90.190.20">
    <property type="entry name" value="Mur ligase, C-terminal domain"/>
    <property type="match status" value="1"/>
</dbReference>
<evidence type="ECO:0000259" key="5">
    <source>
        <dbReference type="Pfam" id="PF08245"/>
    </source>
</evidence>
<dbReference type="Gene3D" id="3.40.1190.10">
    <property type="entry name" value="Mur-like, catalytic domain"/>
    <property type="match status" value="1"/>
</dbReference>
<dbReference type="PANTHER" id="PTHR43024:SF1">
    <property type="entry name" value="UDP-N-ACETYLMURAMOYL-TRIPEPTIDE--D-ALANYL-D-ALANINE LIGASE"/>
    <property type="match status" value="1"/>
</dbReference>
<dbReference type="AlphaFoldDB" id="A0A0G0Z7M5"/>